<feature type="compositionally biased region" description="Pro residues" evidence="1">
    <location>
        <begin position="43"/>
        <end position="58"/>
    </location>
</feature>
<dbReference type="eggNOG" id="ENOG502RSEE">
    <property type="taxonomic scope" value="Eukaryota"/>
</dbReference>
<accession>A0A0W0FL45</accession>
<dbReference type="AlphaFoldDB" id="A0A0W0FL45"/>
<feature type="compositionally biased region" description="Low complexity" evidence="1">
    <location>
        <begin position="63"/>
        <end position="81"/>
    </location>
</feature>
<proteinExistence type="predicted"/>
<reference evidence="3 4" key="1">
    <citation type="submission" date="2015-12" db="EMBL/GenBank/DDBJ databases">
        <title>Draft genome sequence of Moniliophthora roreri, the causal agent of frosty pod rot of cacao.</title>
        <authorList>
            <person name="Aime M.C."/>
            <person name="Diaz-Valderrama J.R."/>
            <person name="Kijpornyongpan T."/>
            <person name="Phillips-Mora W."/>
        </authorList>
    </citation>
    <scope>NUCLEOTIDE SEQUENCE [LARGE SCALE GENOMIC DNA]</scope>
    <source>
        <strain evidence="3 4">MCA 2952</strain>
    </source>
</reference>
<keyword evidence="2" id="KW-0472">Membrane</keyword>
<comment type="caution">
    <text evidence="3">The sequence shown here is derived from an EMBL/GenBank/DDBJ whole genome shotgun (WGS) entry which is preliminary data.</text>
</comment>
<dbReference type="PANTHER" id="PTHR45725">
    <property type="entry name" value="FORMIN HOMOLOGY 2 FAMILY MEMBER"/>
    <property type="match status" value="1"/>
</dbReference>
<dbReference type="Proteomes" id="UP000054988">
    <property type="component" value="Unassembled WGS sequence"/>
</dbReference>
<sequence length="460" mass="46860">MNQVHARAAELHRRKILAKRQRQGQNDDSLSDILGGSDDEPAAPRPTPSPSPPPPPPAGGAGSRSSASSTQSTPPASSSSSEPIFPSLNPPTATSSTRPTSSTTPSTPTSTSTSISSSTRTSLSSSSSSSSFSSTTERTTSTTPATTSTGTTPVNTPSFAPPPSRSTLTQTLIPTRSLDGAGAAASATGTSASDQSSGAATGKIVGGVIGAIVGIAAVCIFVAFIIRRLRSRREEEDHFSAAQFRRSAVLLDDEFASDGRAGQIQRGNSIGSNRGGIGAGAGYGTSLRPPTMIERHMANTPAAPPATYGYGQSYDQYGQYGGYGSFQTGEIVNPAHDAAGYGMATGQSGSPDFYNDNNNAYLNRQPSGGHAAYGNYTAQGAYVDMDRMASPPVPGMSPPPAAATAATAAGHFEAQSSALASAHAAAQAGQTQGVQRTPSANANQKRPDTVYNQEDAYGGM</sequence>
<feature type="compositionally biased region" description="Low complexity" evidence="1">
    <location>
        <begin position="27"/>
        <end position="36"/>
    </location>
</feature>
<keyword evidence="2" id="KW-1133">Transmembrane helix</keyword>
<feature type="region of interest" description="Disordered" evidence="1">
    <location>
        <begin position="1"/>
        <end position="199"/>
    </location>
</feature>
<feature type="compositionally biased region" description="Polar residues" evidence="1">
    <location>
        <begin position="431"/>
        <end position="444"/>
    </location>
</feature>
<evidence type="ECO:0000256" key="1">
    <source>
        <dbReference type="SAM" id="MobiDB-lite"/>
    </source>
</evidence>
<evidence type="ECO:0000313" key="4">
    <source>
        <dbReference type="Proteomes" id="UP000054988"/>
    </source>
</evidence>
<feature type="compositionally biased region" description="Low complexity" evidence="1">
    <location>
        <begin position="180"/>
        <end position="199"/>
    </location>
</feature>
<organism evidence="3 4">
    <name type="scientific">Moniliophthora roreri</name>
    <name type="common">Frosty pod rot fungus</name>
    <name type="synonym">Monilia roreri</name>
    <dbReference type="NCBI Taxonomy" id="221103"/>
    <lineage>
        <taxon>Eukaryota</taxon>
        <taxon>Fungi</taxon>
        <taxon>Dikarya</taxon>
        <taxon>Basidiomycota</taxon>
        <taxon>Agaricomycotina</taxon>
        <taxon>Agaricomycetes</taxon>
        <taxon>Agaricomycetidae</taxon>
        <taxon>Agaricales</taxon>
        <taxon>Marasmiineae</taxon>
        <taxon>Marasmiaceae</taxon>
        <taxon>Moniliophthora</taxon>
    </lineage>
</organism>
<feature type="compositionally biased region" description="Low complexity" evidence="1">
    <location>
        <begin position="420"/>
        <end position="430"/>
    </location>
</feature>
<feature type="compositionally biased region" description="Basic residues" evidence="1">
    <location>
        <begin position="12"/>
        <end position="22"/>
    </location>
</feature>
<feature type="compositionally biased region" description="Low complexity" evidence="1">
    <location>
        <begin position="90"/>
        <end position="158"/>
    </location>
</feature>
<gene>
    <name evidence="3" type="ORF">WG66_10232</name>
</gene>
<keyword evidence="2" id="KW-0812">Transmembrane</keyword>
<evidence type="ECO:0000256" key="2">
    <source>
        <dbReference type="SAM" id="Phobius"/>
    </source>
</evidence>
<evidence type="ECO:0000313" key="3">
    <source>
        <dbReference type="EMBL" id="KTB37062.1"/>
    </source>
</evidence>
<feature type="region of interest" description="Disordered" evidence="1">
    <location>
        <begin position="420"/>
        <end position="460"/>
    </location>
</feature>
<feature type="compositionally biased region" description="Polar residues" evidence="1">
    <location>
        <begin position="165"/>
        <end position="174"/>
    </location>
</feature>
<feature type="transmembrane region" description="Helical" evidence="2">
    <location>
        <begin position="204"/>
        <end position="226"/>
    </location>
</feature>
<protein>
    <submittedName>
        <fullName evidence="3">Uncharacterized protein</fullName>
    </submittedName>
</protein>
<dbReference type="EMBL" id="LATX01001869">
    <property type="protein sequence ID" value="KTB37062.1"/>
    <property type="molecule type" value="Genomic_DNA"/>
</dbReference>
<dbReference type="InterPro" id="IPR051425">
    <property type="entry name" value="Formin_Homology"/>
</dbReference>
<name>A0A0W0FL45_MONRR</name>